<protein>
    <submittedName>
        <fullName evidence="1">Uncharacterized protein</fullName>
    </submittedName>
</protein>
<sequence>MPPKIDKKVEVPWYWDPGPEITRKTIGIYLAWKDYLFYDRAGRKIDEILTPYTALSTGDPDYPVLVYLYRDYPGAAYGVQWEGKMEDVFDGRIDGIWPVRLEGGTVLRRVTPVLYHAGVHRWFRADGKGMPRRMHVVEADGSGLWEVLGVQGTTRSELGRAFGKKDFFPDQVDLKAYPMEKTLTFTP</sequence>
<dbReference type="Proteomes" id="UP000197025">
    <property type="component" value="Unassembled WGS sequence"/>
</dbReference>
<proteinExistence type="predicted"/>
<dbReference type="InParanoid" id="A0A212RD16"/>
<accession>A0A212RD16</accession>
<name>A0A212RD16_9CHLR</name>
<reference evidence="2" key="1">
    <citation type="submission" date="2017-06" db="EMBL/GenBank/DDBJ databases">
        <authorList>
            <person name="Varghese N."/>
            <person name="Submissions S."/>
        </authorList>
    </citation>
    <scope>NUCLEOTIDE SEQUENCE [LARGE SCALE GENOMIC DNA]</scope>
    <source>
        <strain evidence="2">JAD2</strain>
    </source>
</reference>
<dbReference type="RefSeq" id="WP_088571828.1">
    <property type="nucleotide sequence ID" value="NZ_FYEK01000044.1"/>
</dbReference>
<dbReference type="AlphaFoldDB" id="A0A212RD16"/>
<evidence type="ECO:0000313" key="1">
    <source>
        <dbReference type="EMBL" id="SNB70178.1"/>
    </source>
</evidence>
<dbReference type="EMBL" id="FYEK01000044">
    <property type="protein sequence ID" value="SNB70178.1"/>
    <property type="molecule type" value="Genomic_DNA"/>
</dbReference>
<evidence type="ECO:0000313" key="2">
    <source>
        <dbReference type="Proteomes" id="UP000197025"/>
    </source>
</evidence>
<gene>
    <name evidence="1" type="ORF">SAMN02746019_00011680</name>
</gene>
<keyword evidence="2" id="KW-1185">Reference proteome</keyword>
<organism evidence="1 2">
    <name type="scientific">Thermoflexus hugenholtzii JAD2</name>
    <dbReference type="NCBI Taxonomy" id="877466"/>
    <lineage>
        <taxon>Bacteria</taxon>
        <taxon>Bacillati</taxon>
        <taxon>Chloroflexota</taxon>
        <taxon>Thermoflexia</taxon>
        <taxon>Thermoflexales</taxon>
        <taxon>Thermoflexaceae</taxon>
        <taxon>Thermoflexus</taxon>
    </lineage>
</organism>